<dbReference type="GO" id="GO:0004853">
    <property type="term" value="F:uroporphyrinogen decarboxylase activity"/>
    <property type="evidence" value="ECO:0007669"/>
    <property type="project" value="InterPro"/>
</dbReference>
<dbReference type="STRING" id="1121306.SAMN02745196_00922"/>
<dbReference type="RefSeq" id="WP_242944292.1">
    <property type="nucleotide sequence ID" value="NZ_FQXP01000003.1"/>
</dbReference>
<keyword evidence="3" id="KW-1185">Reference proteome</keyword>
<feature type="domain" description="Uroporphyrinogen decarboxylase (URO-D)" evidence="1">
    <location>
        <begin position="14"/>
        <end position="347"/>
    </location>
</feature>
<dbReference type="PANTHER" id="PTHR47099">
    <property type="entry name" value="METHYLCOBAMIDE:COM METHYLTRANSFERASE MTBA"/>
    <property type="match status" value="1"/>
</dbReference>
<dbReference type="Pfam" id="PF01208">
    <property type="entry name" value="URO-D"/>
    <property type="match status" value="1"/>
</dbReference>
<organism evidence="2 3">
    <name type="scientific">Clostridium collagenovorans DSM 3089</name>
    <dbReference type="NCBI Taxonomy" id="1121306"/>
    <lineage>
        <taxon>Bacteria</taxon>
        <taxon>Bacillati</taxon>
        <taxon>Bacillota</taxon>
        <taxon>Clostridia</taxon>
        <taxon>Eubacteriales</taxon>
        <taxon>Clostridiaceae</taxon>
        <taxon>Clostridium</taxon>
    </lineage>
</organism>
<evidence type="ECO:0000313" key="3">
    <source>
        <dbReference type="Proteomes" id="UP000184526"/>
    </source>
</evidence>
<evidence type="ECO:0000313" key="2">
    <source>
        <dbReference type="EMBL" id="SHH60228.1"/>
    </source>
</evidence>
<sequence length="367" mass="39994">MSQLMKQFRDEMTPLERAIALSKGQDVDRIQCNPNLSNGIARVSGCKISEFNTSSKALAQAVIDTHRAFGGDGAKIFTDLFILSEAMGAKMKYPDDNTVDLLEPAITSVDEIKNLEPVNPCRDARLPIHIEAMSIVQNEIGKEVPCTALIVGPFTSAFFLIGVQKMTKLLITNPEAVHELCKISLESCKRFASAAIETGVGISIAEPMSSCTVISPKHFREFGKPYIKEFVDFLKAKGVGSSIHICGKTNGIFDDIVEVGVGGFSIDNVVDLSECIDKIGSKIKITGNVDPSTIMYSGTREEVRKSVIQCVKKGYKSPKGFGVMSGCGLPVETPIINIHTMMDTAREIGWPITDEKLDKLMSMSLYE</sequence>
<protein>
    <submittedName>
        <fullName evidence="2">Uroporphyrinogen decarboxylase</fullName>
    </submittedName>
</protein>
<dbReference type="Proteomes" id="UP000184526">
    <property type="component" value="Unassembled WGS sequence"/>
</dbReference>
<dbReference type="AlphaFoldDB" id="A0A1M5UBD7"/>
<dbReference type="Gene3D" id="3.20.20.210">
    <property type="match status" value="1"/>
</dbReference>
<dbReference type="InterPro" id="IPR052024">
    <property type="entry name" value="Methanogen_methyltrans"/>
</dbReference>
<dbReference type="CDD" id="cd03465">
    <property type="entry name" value="URO-D_like"/>
    <property type="match status" value="1"/>
</dbReference>
<dbReference type="EMBL" id="FQXP01000003">
    <property type="protein sequence ID" value="SHH60228.1"/>
    <property type="molecule type" value="Genomic_DNA"/>
</dbReference>
<name>A0A1M5UBD7_9CLOT</name>
<accession>A0A1M5UBD7</accession>
<evidence type="ECO:0000259" key="1">
    <source>
        <dbReference type="Pfam" id="PF01208"/>
    </source>
</evidence>
<dbReference type="GO" id="GO:0006779">
    <property type="term" value="P:porphyrin-containing compound biosynthetic process"/>
    <property type="evidence" value="ECO:0007669"/>
    <property type="project" value="InterPro"/>
</dbReference>
<dbReference type="InterPro" id="IPR000257">
    <property type="entry name" value="Uroporphyrinogen_deCOase"/>
</dbReference>
<proteinExistence type="predicted"/>
<reference evidence="2 3" key="1">
    <citation type="submission" date="2016-11" db="EMBL/GenBank/DDBJ databases">
        <authorList>
            <person name="Jaros S."/>
            <person name="Januszkiewicz K."/>
            <person name="Wedrychowicz H."/>
        </authorList>
    </citation>
    <scope>NUCLEOTIDE SEQUENCE [LARGE SCALE GENOMIC DNA]</scope>
    <source>
        <strain evidence="2 3">DSM 3089</strain>
    </source>
</reference>
<gene>
    <name evidence="2" type="ORF">SAMN02745196_00922</name>
</gene>
<dbReference type="PANTHER" id="PTHR47099:SF1">
    <property type="entry name" value="METHYLCOBAMIDE:COM METHYLTRANSFERASE MTBA"/>
    <property type="match status" value="1"/>
</dbReference>
<dbReference type="SUPFAM" id="SSF51726">
    <property type="entry name" value="UROD/MetE-like"/>
    <property type="match status" value="1"/>
</dbReference>
<dbReference type="InterPro" id="IPR038071">
    <property type="entry name" value="UROD/MetE-like_sf"/>
</dbReference>